<proteinExistence type="inferred from homology"/>
<dbReference type="GO" id="GO:0004708">
    <property type="term" value="F:MAP kinase kinase activity"/>
    <property type="evidence" value="ECO:0007669"/>
    <property type="project" value="UniProtKB-EC"/>
</dbReference>
<comment type="catalytic activity">
    <reaction evidence="9">
        <text>L-tyrosyl-[protein] + ATP = O-phospho-L-tyrosyl-[protein] + ADP + H(+)</text>
        <dbReference type="Rhea" id="RHEA:10596"/>
        <dbReference type="Rhea" id="RHEA-COMP:10136"/>
        <dbReference type="Rhea" id="RHEA-COMP:20101"/>
        <dbReference type="ChEBI" id="CHEBI:15378"/>
        <dbReference type="ChEBI" id="CHEBI:30616"/>
        <dbReference type="ChEBI" id="CHEBI:46858"/>
        <dbReference type="ChEBI" id="CHEBI:61978"/>
        <dbReference type="ChEBI" id="CHEBI:456216"/>
        <dbReference type="EC" id="2.7.12.2"/>
    </reaction>
</comment>
<dbReference type="EC" id="2.7.12.2" evidence="6"/>
<dbReference type="Gene3D" id="1.10.510.10">
    <property type="entry name" value="Transferase(Phosphotransferase) domain 1"/>
    <property type="match status" value="1"/>
</dbReference>
<evidence type="ECO:0000256" key="7">
    <source>
        <dbReference type="ARBA" id="ARBA00049014"/>
    </source>
</evidence>
<evidence type="ECO:0000256" key="9">
    <source>
        <dbReference type="ARBA" id="ARBA00051693"/>
    </source>
</evidence>
<dbReference type="InterPro" id="IPR011009">
    <property type="entry name" value="Kinase-like_dom_sf"/>
</dbReference>
<evidence type="ECO:0000313" key="13">
    <source>
        <dbReference type="Proteomes" id="UP000016934"/>
    </source>
</evidence>
<organism evidence="12 13">
    <name type="scientific">Cochliobolus sativus (strain ND90Pr / ATCC 201652)</name>
    <name type="common">Common root rot and spot blotch fungus</name>
    <name type="synonym">Bipolaris sorokiniana</name>
    <dbReference type="NCBI Taxonomy" id="665912"/>
    <lineage>
        <taxon>Eukaryota</taxon>
        <taxon>Fungi</taxon>
        <taxon>Dikarya</taxon>
        <taxon>Ascomycota</taxon>
        <taxon>Pezizomycotina</taxon>
        <taxon>Dothideomycetes</taxon>
        <taxon>Pleosporomycetidae</taxon>
        <taxon>Pleosporales</taxon>
        <taxon>Pleosporineae</taxon>
        <taxon>Pleosporaceae</taxon>
        <taxon>Bipolaris</taxon>
    </lineage>
</organism>
<evidence type="ECO:0000256" key="2">
    <source>
        <dbReference type="ARBA" id="ARBA00022741"/>
    </source>
</evidence>
<dbReference type="PANTHER" id="PTHR48013">
    <property type="entry name" value="DUAL SPECIFICITY MITOGEN-ACTIVATED PROTEIN KINASE KINASE 5-RELATED"/>
    <property type="match status" value="1"/>
</dbReference>
<keyword evidence="1" id="KW-0808">Transferase</keyword>
<evidence type="ECO:0000259" key="11">
    <source>
        <dbReference type="PROSITE" id="PS50011"/>
    </source>
</evidence>
<name>M2SFC1_COCSN</name>
<feature type="compositionally biased region" description="Basic and acidic residues" evidence="10">
    <location>
        <begin position="1"/>
        <end position="13"/>
    </location>
</feature>
<comment type="similarity">
    <text evidence="5">Belongs to the protein kinase superfamily. STE Ser/Thr protein kinase family. MAP kinase kinase subfamily.</text>
</comment>
<dbReference type="KEGG" id="bsc:COCSADRAFT_25550"/>
<dbReference type="PROSITE" id="PS50011">
    <property type="entry name" value="PROTEIN_KINASE_DOM"/>
    <property type="match status" value="1"/>
</dbReference>
<evidence type="ECO:0000256" key="6">
    <source>
        <dbReference type="ARBA" id="ARBA00038999"/>
    </source>
</evidence>
<comment type="catalytic activity">
    <reaction evidence="7">
        <text>L-seryl-[protein] + ATP = O-phospho-L-seryl-[protein] + ADP + H(+)</text>
        <dbReference type="Rhea" id="RHEA:17989"/>
        <dbReference type="Rhea" id="RHEA-COMP:9863"/>
        <dbReference type="Rhea" id="RHEA-COMP:11604"/>
        <dbReference type="ChEBI" id="CHEBI:15378"/>
        <dbReference type="ChEBI" id="CHEBI:29999"/>
        <dbReference type="ChEBI" id="CHEBI:30616"/>
        <dbReference type="ChEBI" id="CHEBI:83421"/>
        <dbReference type="ChEBI" id="CHEBI:456216"/>
        <dbReference type="EC" id="2.7.12.2"/>
    </reaction>
</comment>
<dbReference type="InterPro" id="IPR000719">
    <property type="entry name" value="Prot_kinase_dom"/>
</dbReference>
<feature type="domain" description="Protein kinase" evidence="11">
    <location>
        <begin position="259"/>
        <end position="486"/>
    </location>
</feature>
<dbReference type="HOGENOM" id="CLU_561400_0_0_1"/>
<reference evidence="12 13" key="1">
    <citation type="journal article" date="2012" name="PLoS Pathog.">
        <title>Diverse lifestyles and strategies of plant pathogenesis encoded in the genomes of eighteen Dothideomycetes fungi.</title>
        <authorList>
            <person name="Ohm R.A."/>
            <person name="Feau N."/>
            <person name="Henrissat B."/>
            <person name="Schoch C.L."/>
            <person name="Horwitz B.A."/>
            <person name="Barry K.W."/>
            <person name="Condon B.J."/>
            <person name="Copeland A.C."/>
            <person name="Dhillon B."/>
            <person name="Glaser F."/>
            <person name="Hesse C.N."/>
            <person name="Kosti I."/>
            <person name="LaButti K."/>
            <person name="Lindquist E.A."/>
            <person name="Lucas S."/>
            <person name="Salamov A.A."/>
            <person name="Bradshaw R.E."/>
            <person name="Ciuffetti L."/>
            <person name="Hamelin R.C."/>
            <person name="Kema G.H.J."/>
            <person name="Lawrence C."/>
            <person name="Scott J.A."/>
            <person name="Spatafora J.W."/>
            <person name="Turgeon B.G."/>
            <person name="de Wit P.J.G.M."/>
            <person name="Zhong S."/>
            <person name="Goodwin S.B."/>
            <person name="Grigoriev I.V."/>
        </authorList>
    </citation>
    <scope>NUCLEOTIDE SEQUENCE [LARGE SCALE GENOMIC DNA]</scope>
    <source>
        <strain evidence="13">ND90Pr / ATCC 201652</strain>
    </source>
</reference>
<evidence type="ECO:0000256" key="5">
    <source>
        <dbReference type="ARBA" id="ARBA00038035"/>
    </source>
</evidence>
<dbReference type="RefSeq" id="XP_007698276.1">
    <property type="nucleotide sequence ID" value="XM_007700086.1"/>
</dbReference>
<dbReference type="EMBL" id="KB445641">
    <property type="protein sequence ID" value="EMD65968.1"/>
    <property type="molecule type" value="Genomic_DNA"/>
</dbReference>
<accession>M2SFC1</accession>
<evidence type="ECO:0000256" key="8">
    <source>
        <dbReference type="ARBA" id="ARBA00049299"/>
    </source>
</evidence>
<dbReference type="AlphaFoldDB" id="M2SFC1"/>
<feature type="compositionally biased region" description="Basic and acidic residues" evidence="10">
    <location>
        <begin position="58"/>
        <end position="75"/>
    </location>
</feature>
<evidence type="ECO:0000313" key="12">
    <source>
        <dbReference type="EMBL" id="EMD65968.1"/>
    </source>
</evidence>
<dbReference type="GeneID" id="19135309"/>
<keyword evidence="3" id="KW-0418">Kinase</keyword>
<keyword evidence="2" id="KW-0547">Nucleotide-binding</keyword>
<dbReference type="SUPFAM" id="SSF56112">
    <property type="entry name" value="Protein kinase-like (PK-like)"/>
    <property type="match status" value="1"/>
</dbReference>
<evidence type="ECO:0000256" key="3">
    <source>
        <dbReference type="ARBA" id="ARBA00022777"/>
    </source>
</evidence>
<dbReference type="SMART" id="SM00220">
    <property type="entry name" value="S_TKc"/>
    <property type="match status" value="1"/>
</dbReference>
<evidence type="ECO:0000256" key="1">
    <source>
        <dbReference type="ARBA" id="ARBA00022679"/>
    </source>
</evidence>
<protein>
    <recommendedName>
        <fullName evidence="6">mitogen-activated protein kinase kinase</fullName>
        <ecNumber evidence="6">2.7.12.2</ecNumber>
    </recommendedName>
</protein>
<sequence length="486" mass="54820">MRDSQGKPTETRRLSSQSVQRPKKVLSTHHESDSARKEPLRTAVSADSQQLSNQSSEHTTEIPHTHHVNKPESKDPPYAAVHAEVRQLSQHLVQPPTEVLDIRNNSKPTSIETLHKRIPARERQSSQQSVQQPTMFQDVQHVRKPRCKETLPTEFPAEALAASTKSLADVVNLQWSKVPRTYIVLRTINCLDLLDRFIDLGFSDHWFLTNQRGLPSCLVPSKRSQIVTTQDLVMIKSMDLEKGEEGWHYFFREHKTLPLEMKGILGTGKFGQVDRVLSLISFREYALKRVPRSAAFSGRRTEVVKQFITEMKALKRIKYHHVVEFVGSYTDLKYMGLIVSPVADMDLFAYLASVDTTKHQEISTFFGCLTRALEFGSGLSGDDGCAQRQNEHGNFQAFIRTNPTSTDALIKQLKEMGNPADNAALAWTQDMIMVQQQLRPNAASLMASILGKSQTGSGSEVFWGICCTSQHDDLSDFDELEIDDTK</sequence>
<keyword evidence="4" id="KW-0067">ATP-binding</keyword>
<dbReference type="GO" id="GO:0005524">
    <property type="term" value="F:ATP binding"/>
    <property type="evidence" value="ECO:0007669"/>
    <property type="project" value="UniProtKB-KW"/>
</dbReference>
<dbReference type="Proteomes" id="UP000016934">
    <property type="component" value="Unassembled WGS sequence"/>
</dbReference>
<dbReference type="OrthoDB" id="4062651at2759"/>
<evidence type="ECO:0000256" key="10">
    <source>
        <dbReference type="SAM" id="MobiDB-lite"/>
    </source>
</evidence>
<dbReference type="PANTHER" id="PTHR48013:SF9">
    <property type="entry name" value="DUAL SPECIFICITY MITOGEN-ACTIVATED PROTEIN KINASE KINASE 5"/>
    <property type="match status" value="1"/>
</dbReference>
<dbReference type="Pfam" id="PF00069">
    <property type="entry name" value="Pkinase"/>
    <property type="match status" value="1"/>
</dbReference>
<evidence type="ECO:0000256" key="4">
    <source>
        <dbReference type="ARBA" id="ARBA00022840"/>
    </source>
</evidence>
<feature type="compositionally biased region" description="Basic and acidic residues" evidence="10">
    <location>
        <begin position="28"/>
        <end position="40"/>
    </location>
</feature>
<feature type="compositionally biased region" description="Polar residues" evidence="10">
    <location>
        <begin position="45"/>
        <end position="57"/>
    </location>
</feature>
<reference evidence="13" key="2">
    <citation type="journal article" date="2013" name="PLoS Genet.">
        <title>Comparative genome structure, secondary metabolite, and effector coding capacity across Cochliobolus pathogens.</title>
        <authorList>
            <person name="Condon B.J."/>
            <person name="Leng Y."/>
            <person name="Wu D."/>
            <person name="Bushley K.E."/>
            <person name="Ohm R.A."/>
            <person name="Otillar R."/>
            <person name="Martin J."/>
            <person name="Schackwitz W."/>
            <person name="Grimwood J."/>
            <person name="MohdZainudin N."/>
            <person name="Xue C."/>
            <person name="Wang R."/>
            <person name="Manning V.A."/>
            <person name="Dhillon B."/>
            <person name="Tu Z.J."/>
            <person name="Steffenson B.J."/>
            <person name="Salamov A."/>
            <person name="Sun H."/>
            <person name="Lowry S."/>
            <person name="LaButti K."/>
            <person name="Han J."/>
            <person name="Copeland A."/>
            <person name="Lindquist E."/>
            <person name="Barry K."/>
            <person name="Schmutz J."/>
            <person name="Baker S.E."/>
            <person name="Ciuffetti L.M."/>
            <person name="Grigoriev I.V."/>
            <person name="Zhong S."/>
            <person name="Turgeon B.G."/>
        </authorList>
    </citation>
    <scope>NUCLEOTIDE SEQUENCE [LARGE SCALE GENOMIC DNA]</scope>
    <source>
        <strain evidence="13">ND90Pr / ATCC 201652</strain>
    </source>
</reference>
<comment type="catalytic activity">
    <reaction evidence="8">
        <text>L-threonyl-[protein] + ATP = O-phospho-L-threonyl-[protein] + ADP + H(+)</text>
        <dbReference type="Rhea" id="RHEA:46608"/>
        <dbReference type="Rhea" id="RHEA-COMP:11060"/>
        <dbReference type="Rhea" id="RHEA-COMP:11605"/>
        <dbReference type="ChEBI" id="CHEBI:15378"/>
        <dbReference type="ChEBI" id="CHEBI:30013"/>
        <dbReference type="ChEBI" id="CHEBI:30616"/>
        <dbReference type="ChEBI" id="CHEBI:61977"/>
        <dbReference type="ChEBI" id="CHEBI:456216"/>
        <dbReference type="EC" id="2.7.12.2"/>
    </reaction>
</comment>
<dbReference type="eggNOG" id="KOG0198">
    <property type="taxonomic scope" value="Eukaryota"/>
</dbReference>
<feature type="region of interest" description="Disordered" evidence="10">
    <location>
        <begin position="1"/>
        <end position="76"/>
    </location>
</feature>
<gene>
    <name evidence="12" type="ORF">COCSADRAFT_25550</name>
</gene>
<keyword evidence="13" id="KW-1185">Reference proteome</keyword>